<reference evidence="3 4" key="1">
    <citation type="submission" date="2019-02" db="EMBL/GenBank/DDBJ databases">
        <title>Genome sequencing of the rare red list fungi Hericium alpestre (H. flagellum).</title>
        <authorList>
            <person name="Buettner E."/>
            <person name="Kellner H."/>
        </authorList>
    </citation>
    <scope>NUCLEOTIDE SEQUENCE [LARGE SCALE GENOMIC DNA]</scope>
    <source>
        <strain evidence="3 4">DSM 108284</strain>
    </source>
</reference>
<dbReference type="PANTHER" id="PTHR10219">
    <property type="entry name" value="GLYCOLIPID TRANSFER PROTEIN-RELATED"/>
    <property type="match status" value="1"/>
</dbReference>
<dbReference type="Pfam" id="PF08718">
    <property type="entry name" value="GLTP"/>
    <property type="match status" value="1"/>
</dbReference>
<dbReference type="OrthoDB" id="205255at2759"/>
<feature type="domain" description="Glycolipid transfer protein" evidence="2">
    <location>
        <begin position="14"/>
        <end position="149"/>
    </location>
</feature>
<name>A0A4Z0A746_9AGAM</name>
<evidence type="ECO:0000259" key="2">
    <source>
        <dbReference type="Pfam" id="PF08718"/>
    </source>
</evidence>
<gene>
    <name evidence="3" type="ORF">EWM64_g1698</name>
</gene>
<dbReference type="AlphaFoldDB" id="A0A4Z0A746"/>
<evidence type="ECO:0000313" key="3">
    <source>
        <dbReference type="EMBL" id="TFY82310.1"/>
    </source>
</evidence>
<organism evidence="3 4">
    <name type="scientific">Hericium alpestre</name>
    <dbReference type="NCBI Taxonomy" id="135208"/>
    <lineage>
        <taxon>Eukaryota</taxon>
        <taxon>Fungi</taxon>
        <taxon>Dikarya</taxon>
        <taxon>Basidiomycota</taxon>
        <taxon>Agaricomycotina</taxon>
        <taxon>Agaricomycetes</taxon>
        <taxon>Russulales</taxon>
        <taxon>Hericiaceae</taxon>
        <taxon>Hericium</taxon>
    </lineage>
</organism>
<dbReference type="EMBL" id="SFCI01000120">
    <property type="protein sequence ID" value="TFY82310.1"/>
    <property type="molecule type" value="Genomic_DNA"/>
</dbReference>
<evidence type="ECO:0000256" key="1">
    <source>
        <dbReference type="ARBA" id="ARBA00022448"/>
    </source>
</evidence>
<comment type="caution">
    <text evidence="3">The sequence shown here is derived from an EMBL/GenBank/DDBJ whole genome shotgun (WGS) entry which is preliminary data.</text>
</comment>
<dbReference type="InterPro" id="IPR036497">
    <property type="entry name" value="GLTP_sf"/>
</dbReference>
<dbReference type="Proteomes" id="UP000298061">
    <property type="component" value="Unassembled WGS sequence"/>
</dbReference>
<dbReference type="GO" id="GO:1902387">
    <property type="term" value="F:ceramide 1-phosphate binding"/>
    <property type="evidence" value="ECO:0007669"/>
    <property type="project" value="TreeGrafter"/>
</dbReference>
<dbReference type="GO" id="GO:0016020">
    <property type="term" value="C:membrane"/>
    <property type="evidence" value="ECO:0007669"/>
    <property type="project" value="TreeGrafter"/>
</dbReference>
<dbReference type="PANTHER" id="PTHR10219:SF25">
    <property type="entry name" value="PLECKSTRIN HOMOLOGY DOMAIN-CONTAINING FAMILY A MEMBER 8"/>
    <property type="match status" value="1"/>
</dbReference>
<dbReference type="SUPFAM" id="SSF110004">
    <property type="entry name" value="Glycolipid transfer protein, GLTP"/>
    <property type="match status" value="1"/>
</dbReference>
<dbReference type="STRING" id="135208.A0A4Z0A746"/>
<accession>A0A4Z0A746</accession>
<sequence>MQSFADVPVTEDGVDTAHFLDASTGLVDMFGNGVFGFVQTDLRNNIAGVRERFESHTPVSTTLEKLVVAEAAEGTRVAIACLVRLIRGLAFTCKALQNAQADRDAELHVCFKRSYDVVLKHHHNFVVRSVVSLAIRSVPHREDFYTRIAQGGSVDKLDEEMAKWLVGLDAIVVRITTFLQDGNHGRV</sequence>
<dbReference type="GO" id="GO:0005829">
    <property type="term" value="C:cytosol"/>
    <property type="evidence" value="ECO:0007669"/>
    <property type="project" value="TreeGrafter"/>
</dbReference>
<dbReference type="Gene3D" id="1.10.3520.10">
    <property type="entry name" value="Glycolipid transfer protein"/>
    <property type="match status" value="1"/>
</dbReference>
<evidence type="ECO:0000313" key="4">
    <source>
        <dbReference type="Proteomes" id="UP000298061"/>
    </source>
</evidence>
<protein>
    <recommendedName>
        <fullName evidence="2">Glycolipid transfer protein domain-containing protein</fullName>
    </recommendedName>
</protein>
<keyword evidence="1" id="KW-0813">Transport</keyword>
<dbReference type="InterPro" id="IPR014830">
    <property type="entry name" value="Glycolipid_transfer_prot_dom"/>
</dbReference>
<dbReference type="GO" id="GO:1902388">
    <property type="term" value="F:ceramide 1-phosphate transfer activity"/>
    <property type="evidence" value="ECO:0007669"/>
    <property type="project" value="TreeGrafter"/>
</dbReference>
<keyword evidence="4" id="KW-1185">Reference proteome</keyword>
<proteinExistence type="predicted"/>